<protein>
    <submittedName>
        <fullName evidence="2">CubicO group peptidase, beta-lactamase class C family</fullName>
    </submittedName>
</protein>
<dbReference type="Pfam" id="PF00144">
    <property type="entry name" value="Beta-lactamase"/>
    <property type="match status" value="1"/>
</dbReference>
<dbReference type="InterPro" id="IPR012338">
    <property type="entry name" value="Beta-lactam/transpept-like"/>
</dbReference>
<feature type="domain" description="Beta-lactamase-related" evidence="1">
    <location>
        <begin position="16"/>
        <end position="379"/>
    </location>
</feature>
<accession>A0A1H4KIT7</accession>
<gene>
    <name evidence="2" type="ORF">SAMN04490356_0753</name>
</gene>
<dbReference type="RefSeq" id="WP_093460263.1">
    <property type="nucleotide sequence ID" value="NZ_FNST01000002.1"/>
</dbReference>
<dbReference type="SUPFAM" id="SSF56601">
    <property type="entry name" value="beta-lactamase/transpeptidase-like"/>
    <property type="match status" value="1"/>
</dbReference>
<reference evidence="3" key="1">
    <citation type="submission" date="2016-10" db="EMBL/GenBank/DDBJ databases">
        <authorList>
            <person name="Varghese N."/>
            <person name="Submissions S."/>
        </authorList>
    </citation>
    <scope>NUCLEOTIDE SEQUENCE [LARGE SCALE GENOMIC DNA]</scope>
    <source>
        <strain evidence="3">DSM 40318</strain>
    </source>
</reference>
<proteinExistence type="predicted"/>
<dbReference type="PANTHER" id="PTHR43283:SF3">
    <property type="entry name" value="BETA-LACTAMASE FAMILY PROTEIN (AFU_ORTHOLOGUE AFUA_5G07500)"/>
    <property type="match status" value="1"/>
</dbReference>
<evidence type="ECO:0000313" key="3">
    <source>
        <dbReference type="Proteomes" id="UP000198609"/>
    </source>
</evidence>
<dbReference type="InterPro" id="IPR050789">
    <property type="entry name" value="Diverse_Enzym_Activities"/>
</dbReference>
<dbReference type="EMBL" id="FNST01000002">
    <property type="protein sequence ID" value="SEB58387.1"/>
    <property type="molecule type" value="Genomic_DNA"/>
</dbReference>
<name>A0A1H4KIT7_STRMJ</name>
<dbReference type="PANTHER" id="PTHR43283">
    <property type="entry name" value="BETA-LACTAMASE-RELATED"/>
    <property type="match status" value="1"/>
</dbReference>
<keyword evidence="3" id="KW-1185">Reference proteome</keyword>
<organism evidence="2 3">
    <name type="scientific">Streptomyces melanosporofaciens</name>
    <dbReference type="NCBI Taxonomy" id="67327"/>
    <lineage>
        <taxon>Bacteria</taxon>
        <taxon>Bacillati</taxon>
        <taxon>Actinomycetota</taxon>
        <taxon>Actinomycetes</taxon>
        <taxon>Kitasatosporales</taxon>
        <taxon>Streptomycetaceae</taxon>
        <taxon>Streptomyces</taxon>
        <taxon>Streptomyces violaceusniger group</taxon>
    </lineage>
</organism>
<dbReference type="InterPro" id="IPR001466">
    <property type="entry name" value="Beta-lactam-related"/>
</dbReference>
<dbReference type="Proteomes" id="UP000198609">
    <property type="component" value="Unassembled WGS sequence"/>
</dbReference>
<evidence type="ECO:0000259" key="1">
    <source>
        <dbReference type="Pfam" id="PF00144"/>
    </source>
</evidence>
<sequence>MAGLSVQRVAELKARARRDVDEGLLPACQYALARHGEVLVHETLGDAPPDARFSIWSTTKPVFSSLVWQLMGEGKLDPLAPVVDLWPEFGAHGKGRVTLEDLLLFTAGFPEAELDHDSIFDRAARVRQMEQWKPSFEPGTAYGYHGFSAHYVMAELVERVTGTDHRTALRERILDPLGLDRLELGVPEDRQGDLQRIVGAGEPSTEEEVKDLLGVDLLPLEITEAITAAAGNASVRPDTSLITWQRPDLVAFGFPGAGGVSDASSLALFYQHLLYDPKRVWDPAIRHDVTTNVRNTFTAAPFDIIANRTRGLELQGDDPTSLQRVGGGGATPRTFGHNGAAGQISWADPDSGLSFVYLTNGCDLNDVRVVRRSRDLNAAALACAA</sequence>
<evidence type="ECO:0000313" key="2">
    <source>
        <dbReference type="EMBL" id="SEB58387.1"/>
    </source>
</evidence>
<dbReference type="AlphaFoldDB" id="A0A1H4KIT7"/>
<dbReference type="Gene3D" id="3.40.710.10">
    <property type="entry name" value="DD-peptidase/beta-lactamase superfamily"/>
    <property type="match status" value="1"/>
</dbReference>